<sequence>MKQPIAWIDDQHLLTIEAPFLSENLPVTLKSKQQQWSGTPIWENGVYQITFPEPLPLGEQLVLEWNQTAIPVYPRNIVRTEWFQTAFHAPDQTFGADYTPEQTSFAVWSPVATDIKLCLKDNVYAMKKDAFGVWKTSIAGDWDGAVYQYEVTIFDRTTRINDPYAKALTVNSKLGVVVDLRKTDPPHFRNVPRPAVPYEDTIIYELHVRDATIAPASGVKEKGKYKGLTETGTTTINNKKTGLDYFKQLGITHIQLLPINDFANVDEADPLKAYNWGYDPLFYQVPEGSYAATPADPASRISECKQLVQAFHQEGIGVILDVVYNHVFIRETSPFELLVPGYYFRVHEDGTPANGTGVGNDIASERPMVRKFILDTVDYWLREYRVDGFRFDLMGILDLETMKAIRRRCDQEQTPVFLLGEGWKLPTALPSDQLATVENSGKLPGISFFNDRFRDAVRGNNFEVMDTGFINGSGKNIGTMLQLVSGSCLGDLEHSMFQHPLQSVNYVECHDNHTLWDRLDATHKQTSATIRKRIHQMATGLVLLSQGIPFLHAGQEWFRTKFGDHNSYRSGDNVNQLDWEQRDENLDYIQFTKDCITLRKSSKLFRMTSRAEINKHLRQVATSFPVFGYTLLGREEDFAIYINPAATPFRIRLPAPGHWETVLSNDTGRIQVAA</sequence>
<dbReference type="GO" id="GO:0005975">
    <property type="term" value="P:carbohydrate metabolic process"/>
    <property type="evidence" value="ECO:0007669"/>
    <property type="project" value="InterPro"/>
</dbReference>
<dbReference type="GO" id="GO:0004553">
    <property type="term" value="F:hydrolase activity, hydrolyzing O-glycosyl compounds"/>
    <property type="evidence" value="ECO:0007669"/>
    <property type="project" value="InterPro"/>
</dbReference>
<dbReference type="Proteomes" id="UP000198935">
    <property type="component" value="Unassembled WGS sequence"/>
</dbReference>
<dbReference type="PANTHER" id="PTHR43002">
    <property type="entry name" value="GLYCOGEN DEBRANCHING ENZYME"/>
    <property type="match status" value="1"/>
</dbReference>
<keyword evidence="4" id="KW-1185">Reference proteome</keyword>
<feature type="domain" description="Glycosyl hydrolase family 13 catalytic" evidence="2">
    <location>
        <begin position="201"/>
        <end position="599"/>
    </location>
</feature>
<dbReference type="InterPro" id="IPR017853">
    <property type="entry name" value="GH"/>
</dbReference>
<dbReference type="SMR" id="A0A1H3PGC5"/>
<dbReference type="Pfam" id="PF02922">
    <property type="entry name" value="CBM_48"/>
    <property type="match status" value="1"/>
</dbReference>
<comment type="similarity">
    <text evidence="1">Belongs to the glycosyl hydrolase 13 family.</text>
</comment>
<dbReference type="CDD" id="cd11341">
    <property type="entry name" value="AmyAc_Pullulanase_LD-like"/>
    <property type="match status" value="1"/>
</dbReference>
<dbReference type="NCBIfam" id="TIGR02104">
    <property type="entry name" value="pulA_typeI"/>
    <property type="match status" value="1"/>
</dbReference>
<evidence type="ECO:0000259" key="2">
    <source>
        <dbReference type="SMART" id="SM00642"/>
    </source>
</evidence>
<dbReference type="InterPro" id="IPR014756">
    <property type="entry name" value="Ig_E-set"/>
</dbReference>
<dbReference type="SUPFAM" id="SSF81296">
    <property type="entry name" value="E set domains"/>
    <property type="match status" value="1"/>
</dbReference>
<proteinExistence type="inferred from homology"/>
<evidence type="ECO:0000313" key="3">
    <source>
        <dbReference type="EMBL" id="SDY99855.1"/>
    </source>
</evidence>
<reference evidence="4" key="1">
    <citation type="submission" date="2016-10" db="EMBL/GenBank/DDBJ databases">
        <authorList>
            <person name="Varghese N."/>
            <person name="Submissions S."/>
        </authorList>
    </citation>
    <scope>NUCLEOTIDE SEQUENCE [LARGE SCALE GENOMIC DNA]</scope>
    <source>
        <strain evidence="4">SP</strain>
    </source>
</reference>
<organism evidence="3 4">
    <name type="scientific">Evansella caseinilytica</name>
    <dbReference type="NCBI Taxonomy" id="1503961"/>
    <lineage>
        <taxon>Bacteria</taxon>
        <taxon>Bacillati</taxon>
        <taxon>Bacillota</taxon>
        <taxon>Bacilli</taxon>
        <taxon>Bacillales</taxon>
        <taxon>Bacillaceae</taxon>
        <taxon>Evansella</taxon>
    </lineage>
</organism>
<dbReference type="InterPro" id="IPR011840">
    <property type="entry name" value="PulA_typeI"/>
</dbReference>
<dbReference type="InterPro" id="IPR004193">
    <property type="entry name" value="Glyco_hydro_13_N"/>
</dbReference>
<dbReference type="Gene3D" id="2.60.40.10">
    <property type="entry name" value="Immunoglobulins"/>
    <property type="match status" value="1"/>
</dbReference>
<dbReference type="EMBL" id="FNPI01000005">
    <property type="protein sequence ID" value="SDY99855.1"/>
    <property type="molecule type" value="Genomic_DNA"/>
</dbReference>
<dbReference type="Pfam" id="PF00128">
    <property type="entry name" value="Alpha-amylase"/>
    <property type="match status" value="2"/>
</dbReference>
<dbReference type="SMART" id="SM00642">
    <property type="entry name" value="Aamy"/>
    <property type="match status" value="1"/>
</dbReference>
<dbReference type="STRING" id="1503961.SAMN05421736_10532"/>
<dbReference type="OrthoDB" id="9761875at2"/>
<name>A0A1H3PGC5_9BACI</name>
<evidence type="ECO:0000256" key="1">
    <source>
        <dbReference type="ARBA" id="ARBA00008061"/>
    </source>
</evidence>
<protein>
    <submittedName>
        <fullName evidence="3">Pullulanase</fullName>
    </submittedName>
</protein>
<dbReference type="InterPro" id="IPR006047">
    <property type="entry name" value="GH13_cat_dom"/>
</dbReference>
<dbReference type="SUPFAM" id="SSF51445">
    <property type="entry name" value="(Trans)glycosidases"/>
    <property type="match status" value="1"/>
</dbReference>
<dbReference type="CDD" id="cd02860">
    <property type="entry name" value="E_set_Pullulanase"/>
    <property type="match status" value="1"/>
</dbReference>
<dbReference type="InterPro" id="IPR013783">
    <property type="entry name" value="Ig-like_fold"/>
</dbReference>
<accession>A0A1H3PGC5</accession>
<dbReference type="Gene3D" id="3.20.20.80">
    <property type="entry name" value="Glycosidases"/>
    <property type="match status" value="1"/>
</dbReference>
<dbReference type="AlphaFoldDB" id="A0A1H3PGC5"/>
<evidence type="ECO:0000313" key="4">
    <source>
        <dbReference type="Proteomes" id="UP000198935"/>
    </source>
</evidence>
<gene>
    <name evidence="3" type="ORF">SAMN05421736_10532</name>
</gene>